<dbReference type="SUPFAM" id="SSF51735">
    <property type="entry name" value="NAD(P)-binding Rossmann-fold domains"/>
    <property type="match status" value="2"/>
</dbReference>
<evidence type="ECO:0000313" key="2">
    <source>
        <dbReference type="EMBL" id="ALS24170.1"/>
    </source>
</evidence>
<dbReference type="EMBL" id="CP013652">
    <property type="protein sequence ID" value="ALS24170.1"/>
    <property type="molecule type" value="Genomic_DNA"/>
</dbReference>
<evidence type="ECO:0000256" key="1">
    <source>
        <dbReference type="ARBA" id="ARBA00007430"/>
    </source>
</evidence>
<dbReference type="RefSeq" id="WP_074730073.1">
    <property type="nucleotide sequence ID" value="NZ_CP013652.1"/>
</dbReference>
<dbReference type="InterPro" id="IPR051203">
    <property type="entry name" value="Polysaccharide_Synthase-Rel"/>
</dbReference>
<name>A0A0U2WFP7_9BACL</name>
<accession>A0A0U2WFP7</accession>
<dbReference type="STRING" id="162209.IJ22_38390"/>
<evidence type="ECO:0000313" key="3">
    <source>
        <dbReference type="Proteomes" id="UP000061660"/>
    </source>
</evidence>
<reference evidence="3" key="1">
    <citation type="submission" date="2015-12" db="EMBL/GenBank/DDBJ databases">
        <title>Complete genome sequences of two moderately thermophilic Paenibacillus species.</title>
        <authorList>
            <person name="Butler R.III."/>
            <person name="Wang J."/>
            <person name="Stark B.C."/>
            <person name="Pombert J.-F."/>
        </authorList>
    </citation>
    <scope>NUCLEOTIDE SEQUENCE [LARGE SCALE GENOMIC DNA]</scope>
    <source>
        <strain evidence="3">32O-Y</strain>
    </source>
</reference>
<dbReference type="OrthoDB" id="9803111at2"/>
<protein>
    <submittedName>
        <fullName evidence="2">Polysaccharide biosynthesis protein</fullName>
    </submittedName>
</protein>
<comment type="similarity">
    <text evidence="1">Belongs to the polysaccharide synthase family.</text>
</comment>
<proteinExistence type="inferred from homology"/>
<dbReference type="PANTHER" id="PTHR43318:SF1">
    <property type="entry name" value="POLYSACCHARIDE BIOSYNTHESIS PROTEIN EPSC-RELATED"/>
    <property type="match status" value="1"/>
</dbReference>
<dbReference type="KEGG" id="pnp:IJ22_38390"/>
<dbReference type="Proteomes" id="UP000061660">
    <property type="component" value="Chromosome"/>
</dbReference>
<dbReference type="AlphaFoldDB" id="A0A0U2WFP7"/>
<dbReference type="Gene3D" id="3.40.50.720">
    <property type="entry name" value="NAD(P)-binding Rossmann-like Domain"/>
    <property type="match status" value="2"/>
</dbReference>
<dbReference type="Pfam" id="PF02719">
    <property type="entry name" value="Polysacc_synt_2"/>
    <property type="match status" value="1"/>
</dbReference>
<dbReference type="PANTHER" id="PTHR43318">
    <property type="entry name" value="UDP-N-ACETYLGLUCOSAMINE 4,6-DEHYDRATASE"/>
    <property type="match status" value="1"/>
</dbReference>
<dbReference type="CDD" id="cd05237">
    <property type="entry name" value="UDP_invert_4-6DH_SDR_e"/>
    <property type="match status" value="1"/>
</dbReference>
<keyword evidence="3" id="KW-1185">Reference proteome</keyword>
<gene>
    <name evidence="2" type="ORF">IJ22_38390</name>
</gene>
<dbReference type="InterPro" id="IPR003869">
    <property type="entry name" value="Polysac_CapD-like"/>
</dbReference>
<dbReference type="InterPro" id="IPR036291">
    <property type="entry name" value="NAD(P)-bd_dom_sf"/>
</dbReference>
<reference evidence="2 3" key="2">
    <citation type="journal article" date="2016" name="Genome Announc.">
        <title>Complete Genome Sequences of Two Interactive Moderate Thermophiles, Paenibacillus napthalenovorans 32O-Y and Paenibacillus sp. 32O-W.</title>
        <authorList>
            <person name="Butler R.R.III."/>
            <person name="Wang J."/>
            <person name="Stark B.C."/>
            <person name="Pombert J.F."/>
        </authorList>
    </citation>
    <scope>NUCLEOTIDE SEQUENCE [LARGE SCALE GENOMIC DNA]</scope>
    <source>
        <strain evidence="2 3">32O-Y</strain>
    </source>
</reference>
<sequence length="641" mass="72192">MNRHQRTFVLICFDILMVSFSVYLSFLLRFDFDVRPPFTTFLPYVILSQVLLTISCFFYFKIYKRLWQYASVGDILTIIKSVLIATALFFIFHHYIVKYFIPEIIVPRSTYIISAMITIMIIGGSRFIWRIVRSSYLSIQPHHRRALIVGAGNTGSMVLKELRHKPNSEYYPVAFVDDDPHKYMLEIQGVCVLGNRHDIPSIVEKLKIEDIIIALPSATRDEIIEILEICKKTGVKVNIIPRINDLINGNLSISSIRDVSVEDLLGREPVKLNLNEIASYLFDKVVLVTGAGGSIGSELCRQISSFRPKQLLLLGHGENSIYEIELELRKKFPELLIEPIIADIQDKNRLRQVFSYFNPEVIFHAAAHKHVPLMEKNPMEAIKNNILGTKNVAECAHEFNASRFVMISTDKAVNPTNVMGATKRIAELIIQSLDKISETQFSAVRFGNVLGSRGSVIPIFKKQIKEGGPVTITHPDMVRYFMTIPEAVQLVIQTGALARGGEIFILDMGKPVKIADLAYDLIKLSGLDPNKDIKIVFTGIRPGEKLFEELLTNEEGTSATKHDRIYVGKPSNLSADQFATMMARIDELLKKDGSVTPSEVKLTLRQILPSYSSSESLNEATREALSASLEMVATIDRKANK</sequence>
<dbReference type="Pfam" id="PF13727">
    <property type="entry name" value="CoA_binding_3"/>
    <property type="match status" value="1"/>
</dbReference>
<dbReference type="PATRIC" id="fig|162209.4.peg.4085"/>
<organism evidence="2 3">
    <name type="scientific">Paenibacillus naphthalenovorans</name>
    <dbReference type="NCBI Taxonomy" id="162209"/>
    <lineage>
        <taxon>Bacteria</taxon>
        <taxon>Bacillati</taxon>
        <taxon>Bacillota</taxon>
        <taxon>Bacilli</taxon>
        <taxon>Bacillales</taxon>
        <taxon>Paenibacillaceae</taxon>
        <taxon>Paenibacillus</taxon>
    </lineage>
</organism>